<organism evidence="4 5">
    <name type="scientific">Stachybotrys chlorohalonatus (strain IBT 40285)</name>
    <dbReference type="NCBI Taxonomy" id="1283841"/>
    <lineage>
        <taxon>Eukaryota</taxon>
        <taxon>Fungi</taxon>
        <taxon>Dikarya</taxon>
        <taxon>Ascomycota</taxon>
        <taxon>Pezizomycotina</taxon>
        <taxon>Sordariomycetes</taxon>
        <taxon>Hypocreomycetidae</taxon>
        <taxon>Hypocreales</taxon>
        <taxon>Stachybotryaceae</taxon>
        <taxon>Stachybotrys</taxon>
    </lineage>
</organism>
<feature type="compositionally biased region" description="Basic residues" evidence="1">
    <location>
        <begin position="492"/>
        <end position="509"/>
    </location>
</feature>
<dbReference type="InterPro" id="IPR018535">
    <property type="entry name" value="DUF1996"/>
</dbReference>
<gene>
    <name evidence="4" type="ORF">S40285_02754</name>
</gene>
<accession>A0A084QAL2</accession>
<dbReference type="PANTHER" id="PTHR43662">
    <property type="match status" value="1"/>
</dbReference>
<evidence type="ECO:0000313" key="4">
    <source>
        <dbReference type="EMBL" id="KFA60997.1"/>
    </source>
</evidence>
<feature type="region of interest" description="Disordered" evidence="1">
    <location>
        <begin position="333"/>
        <end position="361"/>
    </location>
</feature>
<feature type="chain" id="PRO_5001779243" description="DUF1996 domain-containing protein" evidence="2">
    <location>
        <begin position="18"/>
        <end position="509"/>
    </location>
</feature>
<evidence type="ECO:0000256" key="1">
    <source>
        <dbReference type="SAM" id="MobiDB-lite"/>
    </source>
</evidence>
<reference evidence="4 5" key="1">
    <citation type="journal article" date="2014" name="BMC Genomics">
        <title>Comparative genome sequencing reveals chemotype-specific gene clusters in the toxigenic black mold Stachybotrys.</title>
        <authorList>
            <person name="Semeiks J."/>
            <person name="Borek D."/>
            <person name="Otwinowski Z."/>
            <person name="Grishin N.V."/>
        </authorList>
    </citation>
    <scope>NUCLEOTIDE SEQUENCE [LARGE SCALE GENOMIC DNA]</scope>
    <source>
        <strain evidence="4 5">IBT 40285</strain>
    </source>
</reference>
<dbReference type="Pfam" id="PF09362">
    <property type="entry name" value="DUF1996"/>
    <property type="match status" value="1"/>
</dbReference>
<dbReference type="HOGENOM" id="CLU_014722_1_1_1"/>
<protein>
    <recommendedName>
        <fullName evidence="3">DUF1996 domain-containing protein</fullName>
    </recommendedName>
</protein>
<evidence type="ECO:0000313" key="5">
    <source>
        <dbReference type="Proteomes" id="UP000028524"/>
    </source>
</evidence>
<feature type="domain" description="DUF1996" evidence="3">
    <location>
        <begin position="33"/>
        <end position="283"/>
    </location>
</feature>
<dbReference type="EMBL" id="KL660878">
    <property type="protein sequence ID" value="KFA60997.1"/>
    <property type="molecule type" value="Genomic_DNA"/>
</dbReference>
<proteinExistence type="predicted"/>
<sequence length="509" mass="54831">MLRLLAASAALLGSAHAFWRMECPGRVGLARMDPITNSGSISPHVHAIHGSSGFSLTSSFDELAGGDCTSCRVTQDKSVYWHPALYFQDADTGEYELVKQVGGMLAYYLLNGDNITAFPPGFRMLSGDTERRTYTAGDPSLPDTEKSLWAANNETGQDTLAQRSIGFNCLNYAMQPEATLYRHYLPDKAYLDANCKDGVRFEVMFPSCWNGIDLDSENHMAHVAFPDLVITGQCPEDFPVRTPSLLYETIWATNAFADRNGHFVIANNDVTGYGYHGDFVTGWDEGFLQEAVDTCTNPSGRIEDCPIFNVVDEATAKSCEITVPDELADEDVVGPVAKMPGGDEGSPEGGDAEPTNAPQPTLSYVPGQIPENPASPLPGDVFLETSAYVAPAITTLSTVAVSPTPSTSVEAVAAAVPEAPVEEPPAPAPTTTPAPEVIPAEDSARYFSTQYITNGNVVSKILWYEERVTVTAVLDSTTTIVVPEVPTDSPQRKRRAAHLHGHGHGHHHI</sequence>
<feature type="region of interest" description="Disordered" evidence="1">
    <location>
        <begin position="484"/>
        <end position="509"/>
    </location>
</feature>
<evidence type="ECO:0000259" key="3">
    <source>
        <dbReference type="Pfam" id="PF09362"/>
    </source>
</evidence>
<dbReference type="PANTHER" id="PTHR43662:SF7">
    <property type="entry name" value="DUF1996 DOMAIN-CONTAINING PROTEIN"/>
    <property type="match status" value="1"/>
</dbReference>
<dbReference type="OrthoDB" id="74764at2759"/>
<keyword evidence="5" id="KW-1185">Reference proteome</keyword>
<dbReference type="AlphaFoldDB" id="A0A084QAL2"/>
<keyword evidence="2" id="KW-0732">Signal</keyword>
<dbReference type="Proteomes" id="UP000028524">
    <property type="component" value="Unassembled WGS sequence"/>
</dbReference>
<name>A0A084QAL2_STAC4</name>
<evidence type="ECO:0000256" key="2">
    <source>
        <dbReference type="SAM" id="SignalP"/>
    </source>
</evidence>
<dbReference type="InParanoid" id="A0A084QAL2"/>
<dbReference type="OMA" id="ANCKDGI"/>
<feature type="signal peptide" evidence="2">
    <location>
        <begin position="1"/>
        <end position="17"/>
    </location>
</feature>